<name>A0A2W5QB00_9SPHN</name>
<dbReference type="Proteomes" id="UP000249082">
    <property type="component" value="Unassembled WGS sequence"/>
</dbReference>
<evidence type="ECO:0000256" key="1">
    <source>
        <dbReference type="SAM" id="SignalP"/>
    </source>
</evidence>
<protein>
    <recommendedName>
        <fullName evidence="4">DUF560 domain-containing protein</fullName>
    </recommendedName>
</protein>
<accession>A0A2W5QB00</accession>
<evidence type="ECO:0008006" key="4">
    <source>
        <dbReference type="Google" id="ProtNLM"/>
    </source>
</evidence>
<sequence>MSATRPALGRAPKCALSRLSRTAAIAACLLPAPVVAKAGDAWIAGETWVGRDVVPPDVIDSTVNQDRIFTDLGTQASINYDTGPVILRGLGGVQVFPAESDYNRYRLGAEAQVDIPLAAKGRTRLRLIPGFDYVFANDGRVFDRVRLDGQLIHRHNPEHVSTLRLRYGYRNQTERRFTGYDQSEWMGELRHVWRPGNARTRIQASLLGLHNNAEDDRFTYDGYGTQIIARTPLAQRLTGYGRLYLVHRDYKDDFSRVFPYPRKDTQFRLTGGLEYALDKRFSLYGEAGYTSNDSNVPTRDYKGFVGRMGIRWNIGLTD</sequence>
<organism evidence="2 3">
    <name type="scientific">Novosphingobium pentaromativorans</name>
    <dbReference type="NCBI Taxonomy" id="205844"/>
    <lineage>
        <taxon>Bacteria</taxon>
        <taxon>Pseudomonadati</taxon>
        <taxon>Pseudomonadota</taxon>
        <taxon>Alphaproteobacteria</taxon>
        <taxon>Sphingomonadales</taxon>
        <taxon>Sphingomonadaceae</taxon>
        <taxon>Novosphingobium</taxon>
    </lineage>
</organism>
<comment type="caution">
    <text evidence="2">The sequence shown here is derived from an EMBL/GenBank/DDBJ whole genome shotgun (WGS) entry which is preliminary data.</text>
</comment>
<reference evidence="2 3" key="1">
    <citation type="submission" date="2017-08" db="EMBL/GenBank/DDBJ databases">
        <title>Infants hospitalized years apart are colonized by the same room-sourced microbial strains.</title>
        <authorList>
            <person name="Brooks B."/>
            <person name="Olm M.R."/>
            <person name="Firek B.A."/>
            <person name="Baker R."/>
            <person name="Thomas B.C."/>
            <person name="Morowitz M.J."/>
            <person name="Banfield J.F."/>
        </authorList>
    </citation>
    <scope>NUCLEOTIDE SEQUENCE [LARGE SCALE GENOMIC DNA]</scope>
    <source>
        <strain evidence="2">S2_005_002_R2_33</strain>
    </source>
</reference>
<proteinExistence type="predicted"/>
<gene>
    <name evidence="2" type="ORF">DI555_20460</name>
</gene>
<evidence type="ECO:0000313" key="2">
    <source>
        <dbReference type="EMBL" id="PZQ51923.1"/>
    </source>
</evidence>
<evidence type="ECO:0000313" key="3">
    <source>
        <dbReference type="Proteomes" id="UP000249082"/>
    </source>
</evidence>
<dbReference type="SUPFAM" id="SSF56935">
    <property type="entry name" value="Porins"/>
    <property type="match status" value="1"/>
</dbReference>
<keyword evidence="1" id="KW-0732">Signal</keyword>
<feature type="signal peptide" evidence="1">
    <location>
        <begin position="1"/>
        <end position="38"/>
    </location>
</feature>
<dbReference type="EMBL" id="QFPX01000023">
    <property type="protein sequence ID" value="PZQ51923.1"/>
    <property type="molecule type" value="Genomic_DNA"/>
</dbReference>
<dbReference type="AlphaFoldDB" id="A0A2W5QB00"/>
<feature type="chain" id="PRO_5016133083" description="DUF560 domain-containing protein" evidence="1">
    <location>
        <begin position="39"/>
        <end position="318"/>
    </location>
</feature>